<evidence type="ECO:0000313" key="2">
    <source>
        <dbReference type="EMBL" id="NEU75083.1"/>
    </source>
</evidence>
<keyword evidence="3" id="KW-1185">Reference proteome</keyword>
<dbReference type="EMBL" id="JTCM02000058">
    <property type="protein sequence ID" value="NEU75083.1"/>
    <property type="molecule type" value="Genomic_DNA"/>
</dbReference>
<dbReference type="InterPro" id="IPR014284">
    <property type="entry name" value="RNA_pol_sigma-70_dom"/>
</dbReference>
<evidence type="ECO:0000259" key="1">
    <source>
        <dbReference type="Pfam" id="PF04542"/>
    </source>
</evidence>
<reference evidence="2 3" key="1">
    <citation type="journal article" date="2015" name="Genome Announc.">
        <title>Draft Genome Sequence of Cyanobacterium Hassallia byssoidea Strain VB512170, Isolated from Monuments in India.</title>
        <authorList>
            <person name="Singh D."/>
            <person name="Chandrababunaidu M.M."/>
            <person name="Panda A."/>
            <person name="Sen D."/>
            <person name="Bhattacharyya S."/>
            <person name="Adhikary S.P."/>
            <person name="Tripathy S."/>
        </authorList>
    </citation>
    <scope>NUCLEOTIDE SEQUENCE [LARGE SCALE GENOMIC DNA]</scope>
    <source>
        <strain evidence="2 3">VB512170</strain>
    </source>
</reference>
<sequence length="189" mass="21627">MVSEDLLLYEQLLKTPEYQQRVERIARSQTRNTSSSWEDAVQAAHEKVFQATQAGKFQKGGVNEFYRWAATVAKFQIIDLVRKEKQFICQSLDQNIPGTDLPLSEAIADKFNLFDALERTDLINRTIDAIIQLDRHYPERGYVKLWQAQLQGKKQCQIAAEFGVTQGAISKRWQELRSCLAQMLGMGNG</sequence>
<dbReference type="Pfam" id="PF04542">
    <property type="entry name" value="Sigma70_r2"/>
    <property type="match status" value="1"/>
</dbReference>
<protein>
    <submittedName>
        <fullName evidence="2">Sigma-70 family RNA polymerase sigma factor</fullName>
    </submittedName>
</protein>
<dbReference type="SUPFAM" id="SSF88946">
    <property type="entry name" value="Sigma2 domain of RNA polymerase sigma factors"/>
    <property type="match status" value="1"/>
</dbReference>
<dbReference type="RefSeq" id="WP_039738094.1">
    <property type="nucleotide sequence ID" value="NZ_JTCM02000058.1"/>
</dbReference>
<accession>A0A846HDF0</accession>
<proteinExistence type="predicted"/>
<dbReference type="Gene3D" id="1.10.1740.10">
    <property type="match status" value="1"/>
</dbReference>
<dbReference type="Proteomes" id="UP000031549">
    <property type="component" value="Unassembled WGS sequence"/>
</dbReference>
<organism evidence="2 3">
    <name type="scientific">Hassallia byssoidea VB512170</name>
    <dbReference type="NCBI Taxonomy" id="1304833"/>
    <lineage>
        <taxon>Bacteria</taxon>
        <taxon>Bacillati</taxon>
        <taxon>Cyanobacteriota</taxon>
        <taxon>Cyanophyceae</taxon>
        <taxon>Nostocales</taxon>
        <taxon>Tolypothrichaceae</taxon>
        <taxon>Hassallia</taxon>
    </lineage>
</organism>
<dbReference type="GO" id="GO:0003700">
    <property type="term" value="F:DNA-binding transcription factor activity"/>
    <property type="evidence" value="ECO:0007669"/>
    <property type="project" value="InterPro"/>
</dbReference>
<comment type="caution">
    <text evidence="2">The sequence shown here is derived from an EMBL/GenBank/DDBJ whole genome shotgun (WGS) entry which is preliminary data.</text>
</comment>
<dbReference type="AlphaFoldDB" id="A0A846HDF0"/>
<name>A0A846HDF0_9CYAN</name>
<feature type="domain" description="RNA polymerase sigma-70 region 2" evidence="1">
    <location>
        <begin position="17"/>
        <end position="85"/>
    </location>
</feature>
<gene>
    <name evidence="2" type="ORF">PI95_021620</name>
</gene>
<dbReference type="InterPro" id="IPR007627">
    <property type="entry name" value="RNA_pol_sigma70_r2"/>
</dbReference>
<evidence type="ECO:0000313" key="3">
    <source>
        <dbReference type="Proteomes" id="UP000031549"/>
    </source>
</evidence>
<dbReference type="NCBIfam" id="TIGR02937">
    <property type="entry name" value="sigma70-ECF"/>
    <property type="match status" value="1"/>
</dbReference>
<dbReference type="InterPro" id="IPR013325">
    <property type="entry name" value="RNA_pol_sigma_r2"/>
</dbReference>
<dbReference type="GO" id="GO:0006352">
    <property type="term" value="P:DNA-templated transcription initiation"/>
    <property type="evidence" value="ECO:0007669"/>
    <property type="project" value="InterPro"/>
</dbReference>